<organism evidence="2 3">
    <name type="scientific">Microvenator marinus</name>
    <dbReference type="NCBI Taxonomy" id="2600177"/>
    <lineage>
        <taxon>Bacteria</taxon>
        <taxon>Deltaproteobacteria</taxon>
        <taxon>Bradymonadales</taxon>
        <taxon>Microvenatoraceae</taxon>
        <taxon>Microvenator</taxon>
    </lineage>
</organism>
<dbReference type="InterPro" id="IPR029044">
    <property type="entry name" value="Nucleotide-diphossugar_trans"/>
</dbReference>
<keyword evidence="2" id="KW-0808">Transferase</keyword>
<dbReference type="SUPFAM" id="SSF53448">
    <property type="entry name" value="Nucleotide-diphospho-sugar transferases"/>
    <property type="match status" value="1"/>
</dbReference>
<evidence type="ECO:0000313" key="2">
    <source>
        <dbReference type="EMBL" id="QED30271.1"/>
    </source>
</evidence>
<dbReference type="PANTHER" id="PTHR48090">
    <property type="entry name" value="UNDECAPRENYL-PHOSPHATE 4-DEOXY-4-FORMAMIDO-L-ARABINOSE TRANSFERASE-RELATED"/>
    <property type="match status" value="1"/>
</dbReference>
<name>A0A5B8XYG4_9DELT</name>
<keyword evidence="3" id="KW-1185">Reference proteome</keyword>
<dbReference type="Pfam" id="PF00535">
    <property type="entry name" value="Glycos_transf_2"/>
    <property type="match status" value="1"/>
</dbReference>
<dbReference type="KEGG" id="bbae:FRD01_02195"/>
<dbReference type="GO" id="GO:0016740">
    <property type="term" value="F:transferase activity"/>
    <property type="evidence" value="ECO:0007669"/>
    <property type="project" value="UniProtKB-KW"/>
</dbReference>
<proteinExistence type="predicted"/>
<dbReference type="Gene3D" id="3.90.550.10">
    <property type="entry name" value="Spore Coat Polysaccharide Biosynthesis Protein SpsA, Chain A"/>
    <property type="match status" value="1"/>
</dbReference>
<gene>
    <name evidence="2" type="ORF">FRD01_02195</name>
</gene>
<dbReference type="EMBL" id="CP042467">
    <property type="protein sequence ID" value="QED30271.1"/>
    <property type="molecule type" value="Genomic_DNA"/>
</dbReference>
<reference evidence="2 3" key="1">
    <citation type="submission" date="2019-08" db="EMBL/GenBank/DDBJ databases">
        <authorList>
            <person name="Liang Q."/>
        </authorList>
    </citation>
    <scope>NUCLEOTIDE SEQUENCE [LARGE SCALE GENOMIC DNA]</scope>
    <source>
        <strain evidence="2 3">V1718</strain>
    </source>
</reference>
<evidence type="ECO:0000259" key="1">
    <source>
        <dbReference type="Pfam" id="PF00535"/>
    </source>
</evidence>
<evidence type="ECO:0000313" key="3">
    <source>
        <dbReference type="Proteomes" id="UP000321595"/>
    </source>
</evidence>
<feature type="domain" description="Glycosyltransferase 2-like" evidence="1">
    <location>
        <begin position="11"/>
        <end position="123"/>
    </location>
</feature>
<dbReference type="AlphaFoldDB" id="A0A5B8XYG4"/>
<protein>
    <submittedName>
        <fullName evidence="2">Glycosyltransferase family 2 protein</fullName>
    </submittedName>
</protein>
<dbReference type="CDD" id="cd04179">
    <property type="entry name" value="DPM_DPG-synthase_like"/>
    <property type="match status" value="1"/>
</dbReference>
<dbReference type="PANTHER" id="PTHR48090:SF7">
    <property type="entry name" value="RFBJ PROTEIN"/>
    <property type="match status" value="1"/>
</dbReference>
<dbReference type="OrthoDB" id="9811222at2"/>
<sequence length="235" mass="25772">MVPPQDLKVDVVIPALNEEKSIGLVLDAIPKGWVRRVIVVDNGSTDETAQKAKDAGAEVIFESRKGYGSACLAGLAFARLNPPDIVVFLDADFSDNPAELPRLIEPILVRDAEMVIGSRTIGPRQRGALLPQAVMGNKLACTLVEFLFDYHFSDLGPFRAITWEALERMSMRDPDFGWTVEMQVKAARLKIPSVEVPVSYKKRVGTSKITGTVKGTVLAGYKILYTIFAHAVDDE</sequence>
<dbReference type="InterPro" id="IPR001173">
    <property type="entry name" value="Glyco_trans_2-like"/>
</dbReference>
<accession>A0A5B8XYG4</accession>
<dbReference type="Proteomes" id="UP000321595">
    <property type="component" value="Chromosome"/>
</dbReference>
<dbReference type="InterPro" id="IPR050256">
    <property type="entry name" value="Glycosyltransferase_2"/>
</dbReference>